<organism evidence="1 2">
    <name type="scientific">Agromyces larvae</name>
    <dbReference type="NCBI Taxonomy" id="2929802"/>
    <lineage>
        <taxon>Bacteria</taxon>
        <taxon>Bacillati</taxon>
        <taxon>Actinomycetota</taxon>
        <taxon>Actinomycetes</taxon>
        <taxon>Micrococcales</taxon>
        <taxon>Microbacteriaceae</taxon>
        <taxon>Agromyces</taxon>
    </lineage>
</organism>
<keyword evidence="2" id="KW-1185">Reference proteome</keyword>
<evidence type="ECO:0000313" key="1">
    <source>
        <dbReference type="EMBL" id="UOE42862.1"/>
    </source>
</evidence>
<sequence length="73" mass="7969">MLDPNPGSSLRQLDRDVTGERPKLDLGVAIEDPACVLGRPHVDGALGRRRDLELLAGHPCASRTIRRFLLTIA</sequence>
<name>A0ABY4BUI3_9MICO</name>
<dbReference type="RefSeq" id="WP_243553795.1">
    <property type="nucleotide sequence ID" value="NZ_CP094528.1"/>
</dbReference>
<evidence type="ECO:0000313" key="2">
    <source>
        <dbReference type="Proteomes" id="UP000832097"/>
    </source>
</evidence>
<reference evidence="1 2" key="1">
    <citation type="submission" date="2022-03" db="EMBL/GenBank/DDBJ databases">
        <title>Mucilaginibacter sp. isolated from the gut of Protaetia brevitarsis seulensis larvae.</title>
        <authorList>
            <person name="Won M."/>
            <person name="Kim S.-J."/>
            <person name="Kwon S.-W."/>
        </authorList>
    </citation>
    <scope>NUCLEOTIDE SEQUENCE [LARGE SCALE GENOMIC DNA]</scope>
    <source>
        <strain evidence="1 2">CFWR-12</strain>
    </source>
</reference>
<proteinExistence type="predicted"/>
<dbReference type="Proteomes" id="UP000832097">
    <property type="component" value="Chromosome"/>
</dbReference>
<dbReference type="EMBL" id="CP094528">
    <property type="protein sequence ID" value="UOE42862.1"/>
    <property type="molecule type" value="Genomic_DNA"/>
</dbReference>
<gene>
    <name evidence="1" type="ORF">MTO99_11755</name>
</gene>
<protein>
    <submittedName>
        <fullName evidence="1">Uncharacterized protein</fullName>
    </submittedName>
</protein>
<accession>A0ABY4BUI3</accession>